<dbReference type="Pfam" id="PF00227">
    <property type="entry name" value="Proteasome"/>
    <property type="match status" value="1"/>
</dbReference>
<comment type="subcellular location">
    <subcellularLocation>
        <location evidence="1">Nucleus</location>
    </subcellularLocation>
</comment>
<evidence type="ECO:0000256" key="3">
    <source>
        <dbReference type="ARBA" id="ARBA00022942"/>
    </source>
</evidence>
<accession>A0ABQ6MS22</accession>
<evidence type="ECO:0000313" key="5">
    <source>
        <dbReference type="Proteomes" id="UP001165060"/>
    </source>
</evidence>
<reference evidence="4 5" key="1">
    <citation type="journal article" date="2023" name="Commun. Biol.">
        <title>Genome analysis of Parmales, the sister group of diatoms, reveals the evolutionary specialization of diatoms from phago-mixotrophs to photoautotrophs.</title>
        <authorList>
            <person name="Ban H."/>
            <person name="Sato S."/>
            <person name="Yoshikawa S."/>
            <person name="Yamada K."/>
            <person name="Nakamura Y."/>
            <person name="Ichinomiya M."/>
            <person name="Sato N."/>
            <person name="Blanc-Mathieu R."/>
            <person name="Endo H."/>
            <person name="Kuwata A."/>
            <person name="Ogata H."/>
        </authorList>
    </citation>
    <scope>NUCLEOTIDE SEQUENCE [LARGE SCALE GENOMIC DNA]</scope>
</reference>
<evidence type="ECO:0000313" key="4">
    <source>
        <dbReference type="EMBL" id="GMI31202.1"/>
    </source>
</evidence>
<dbReference type="Gene3D" id="3.60.20.10">
    <property type="entry name" value="Glutamine Phosphoribosylpyrophosphate, subunit 1, domain 1"/>
    <property type="match status" value="1"/>
</dbReference>
<dbReference type="InterPro" id="IPR023333">
    <property type="entry name" value="Proteasome_suB-type"/>
</dbReference>
<dbReference type="InterPro" id="IPR029055">
    <property type="entry name" value="Ntn_hydrolases_N"/>
</dbReference>
<sequence length="116" mass="13062">YQRRFFPYYSFNVLAGVDAEGKGAVYSYDAIGSFERTPFSASGSGQSFVIPMLDNVITHKNRNDPKREMEADEVVEIVKDLFVTAGERDIYTGDAVEIIVITKEGSTKHRFALKRD</sequence>
<evidence type="ECO:0000256" key="1">
    <source>
        <dbReference type="ARBA" id="ARBA00004123"/>
    </source>
</evidence>
<name>A0ABQ6MS22_9STRA</name>
<keyword evidence="3" id="KW-0647">Proteasome</keyword>
<proteinExistence type="predicted"/>
<dbReference type="PANTHER" id="PTHR32194">
    <property type="entry name" value="METALLOPROTEASE TLDD"/>
    <property type="match status" value="1"/>
</dbReference>
<dbReference type="InterPro" id="IPR001353">
    <property type="entry name" value="Proteasome_sua/b"/>
</dbReference>
<dbReference type="EMBL" id="BRYB01004450">
    <property type="protein sequence ID" value="GMI31202.1"/>
    <property type="molecule type" value="Genomic_DNA"/>
</dbReference>
<dbReference type="PANTHER" id="PTHR32194:SF2">
    <property type="entry name" value="PROTEASOME SUBUNIT BETA TYPE-1"/>
    <property type="match status" value="1"/>
</dbReference>
<protein>
    <recommendedName>
        <fullName evidence="6">Proteasome subunit beta type 1</fullName>
    </recommendedName>
</protein>
<keyword evidence="5" id="KW-1185">Reference proteome</keyword>
<dbReference type="SUPFAM" id="SSF56235">
    <property type="entry name" value="N-terminal nucleophile aminohydrolases (Ntn hydrolases)"/>
    <property type="match status" value="1"/>
</dbReference>
<evidence type="ECO:0000256" key="2">
    <source>
        <dbReference type="ARBA" id="ARBA00022490"/>
    </source>
</evidence>
<comment type="caution">
    <text evidence="4">The sequence shown here is derived from an EMBL/GenBank/DDBJ whole genome shotgun (WGS) entry which is preliminary data.</text>
</comment>
<evidence type="ECO:0008006" key="6">
    <source>
        <dbReference type="Google" id="ProtNLM"/>
    </source>
</evidence>
<gene>
    <name evidence="4" type="ORF">TeGR_g10802</name>
</gene>
<feature type="non-terminal residue" evidence="4">
    <location>
        <position position="1"/>
    </location>
</feature>
<keyword evidence="2" id="KW-0963">Cytoplasm</keyword>
<dbReference type="Proteomes" id="UP001165060">
    <property type="component" value="Unassembled WGS sequence"/>
</dbReference>
<organism evidence="4 5">
    <name type="scientific">Tetraparma gracilis</name>
    <dbReference type="NCBI Taxonomy" id="2962635"/>
    <lineage>
        <taxon>Eukaryota</taxon>
        <taxon>Sar</taxon>
        <taxon>Stramenopiles</taxon>
        <taxon>Ochrophyta</taxon>
        <taxon>Bolidophyceae</taxon>
        <taxon>Parmales</taxon>
        <taxon>Triparmaceae</taxon>
        <taxon>Tetraparma</taxon>
    </lineage>
</organism>